<reference evidence="4 5" key="1">
    <citation type="journal article" date="2018" name="Front. Microbiol.">
        <title>Hydrolytic Capabilities as a Key to Environmental Success: Chitinolytic and Cellulolytic Acidobacteria From Acidic Sub-arctic Soils and Boreal Peatlands.</title>
        <authorList>
            <person name="Belova S.E."/>
            <person name="Ravin N.V."/>
            <person name="Pankratov T.A."/>
            <person name="Rakitin A.L."/>
            <person name="Ivanova A.A."/>
            <person name="Beletsky A.V."/>
            <person name="Mardanov A.V."/>
            <person name="Sinninghe Damste J.S."/>
            <person name="Dedysh S.N."/>
        </authorList>
    </citation>
    <scope>NUCLEOTIDE SEQUENCE [LARGE SCALE GENOMIC DNA]</scope>
    <source>
        <strain evidence="4 5">SBC82</strain>
    </source>
</reference>
<dbReference type="GO" id="GO:0003677">
    <property type="term" value="F:DNA binding"/>
    <property type="evidence" value="ECO:0007669"/>
    <property type="project" value="UniProtKB-KW"/>
</dbReference>
<dbReference type="Gene3D" id="3.40.190.10">
    <property type="entry name" value="Periplasmic binding protein-like II"/>
    <property type="match status" value="2"/>
</dbReference>
<protein>
    <recommendedName>
        <fullName evidence="6">Transcriptional regulator, LysR family</fullName>
    </recommendedName>
</protein>
<dbReference type="PANTHER" id="PTHR30118:SF15">
    <property type="entry name" value="TRANSCRIPTIONAL REGULATORY PROTEIN"/>
    <property type="match status" value="1"/>
</dbReference>
<evidence type="ECO:0008006" key="6">
    <source>
        <dbReference type="Google" id="ProtNLM"/>
    </source>
</evidence>
<keyword evidence="2" id="KW-0238">DNA-binding</keyword>
<evidence type="ECO:0000256" key="2">
    <source>
        <dbReference type="ARBA" id="ARBA00023125"/>
    </source>
</evidence>
<dbReference type="AlphaFoldDB" id="A0A2Z5FZW7"/>
<name>A0A2Z5FZW7_9BACT</name>
<organism evidence="4 5">
    <name type="scientific">Acidisarcina polymorpha</name>
    <dbReference type="NCBI Taxonomy" id="2211140"/>
    <lineage>
        <taxon>Bacteria</taxon>
        <taxon>Pseudomonadati</taxon>
        <taxon>Acidobacteriota</taxon>
        <taxon>Terriglobia</taxon>
        <taxon>Terriglobales</taxon>
        <taxon>Acidobacteriaceae</taxon>
        <taxon>Acidisarcina</taxon>
    </lineage>
</organism>
<evidence type="ECO:0000313" key="4">
    <source>
        <dbReference type="EMBL" id="AXC12280.1"/>
    </source>
</evidence>
<dbReference type="PANTHER" id="PTHR30118">
    <property type="entry name" value="HTH-TYPE TRANSCRIPTIONAL REGULATOR LEUO-RELATED"/>
    <property type="match status" value="1"/>
</dbReference>
<evidence type="ECO:0000256" key="1">
    <source>
        <dbReference type="ARBA" id="ARBA00023015"/>
    </source>
</evidence>
<keyword evidence="5" id="KW-1185">Reference proteome</keyword>
<dbReference type="InterPro" id="IPR050389">
    <property type="entry name" value="LysR-type_TF"/>
</dbReference>
<sequence length="85" mass="9351">MTVPNFIAAAVVIAKTDLVATIPSTLMELLGERFGLRVIVGPLPKIVTQIKLVWHERTDNDPAMQAFREVVARAVLKSLGKAEQR</sequence>
<evidence type="ECO:0000313" key="5">
    <source>
        <dbReference type="Proteomes" id="UP000253606"/>
    </source>
</evidence>
<evidence type="ECO:0000256" key="3">
    <source>
        <dbReference type="ARBA" id="ARBA00023163"/>
    </source>
</evidence>
<dbReference type="KEGG" id="abas:ACPOL_2978"/>
<keyword evidence="3" id="KW-0804">Transcription</keyword>
<keyword evidence="1" id="KW-0805">Transcription regulation</keyword>
<dbReference type="Proteomes" id="UP000253606">
    <property type="component" value="Chromosome"/>
</dbReference>
<gene>
    <name evidence="4" type="ORF">ACPOL_2978</name>
</gene>
<proteinExistence type="predicted"/>
<dbReference type="EMBL" id="CP030840">
    <property type="protein sequence ID" value="AXC12280.1"/>
    <property type="molecule type" value="Genomic_DNA"/>
</dbReference>
<dbReference type="SUPFAM" id="SSF53850">
    <property type="entry name" value="Periplasmic binding protein-like II"/>
    <property type="match status" value="1"/>
</dbReference>
<accession>A0A2Z5FZW7</accession>